<dbReference type="Proteomes" id="UP000601435">
    <property type="component" value="Unassembled WGS sequence"/>
</dbReference>
<protein>
    <recommendedName>
        <fullName evidence="2">C3H1-type domain-containing protein</fullName>
    </recommendedName>
</protein>
<feature type="non-terminal residue" evidence="3">
    <location>
        <position position="1"/>
    </location>
</feature>
<evidence type="ECO:0000313" key="3">
    <source>
        <dbReference type="EMBL" id="CAE7903109.1"/>
    </source>
</evidence>
<sequence length="212" mass="23895">MPKKLAYRSTFIAVQEDDRSACRRARSLPPRLGSVDTAVESRYVGNLLQRHAASFGLKEETSNGDRVEKAAEEAQFQEEAEQPAWNDGSFGHPEVCGRPCVRFMHGNCEQGAACQFCHLEHTRPKGKLDKRQRQCFDSLNEHQVLSLIIPYVVARCEDQGIAEPMAEVLELIRGRLHELEAVTSPMPVPRSKSNFLRVILKRLSTARLVELV</sequence>
<dbReference type="AlphaFoldDB" id="A0A813BFU4"/>
<keyword evidence="4" id="KW-1185">Reference proteome</keyword>
<proteinExistence type="predicted"/>
<dbReference type="InterPro" id="IPR000571">
    <property type="entry name" value="Znf_CCCH"/>
</dbReference>
<gene>
    <name evidence="3" type="ORF">SNEC2469_LOCUS30456</name>
</gene>
<evidence type="ECO:0000313" key="4">
    <source>
        <dbReference type="Proteomes" id="UP000601435"/>
    </source>
</evidence>
<feature type="domain" description="C3H1-type" evidence="2">
    <location>
        <begin position="99"/>
        <end position="121"/>
    </location>
</feature>
<dbReference type="GO" id="GO:0008270">
    <property type="term" value="F:zinc ion binding"/>
    <property type="evidence" value="ECO:0007669"/>
    <property type="project" value="UniProtKB-KW"/>
</dbReference>
<name>A0A813BFU4_9DINO</name>
<organism evidence="3 4">
    <name type="scientific">Symbiodinium necroappetens</name>
    <dbReference type="NCBI Taxonomy" id="1628268"/>
    <lineage>
        <taxon>Eukaryota</taxon>
        <taxon>Sar</taxon>
        <taxon>Alveolata</taxon>
        <taxon>Dinophyceae</taxon>
        <taxon>Suessiales</taxon>
        <taxon>Symbiodiniaceae</taxon>
        <taxon>Symbiodinium</taxon>
    </lineage>
</organism>
<evidence type="ECO:0000259" key="2">
    <source>
        <dbReference type="PROSITE" id="PS50103"/>
    </source>
</evidence>
<evidence type="ECO:0000256" key="1">
    <source>
        <dbReference type="PROSITE-ProRule" id="PRU00723"/>
    </source>
</evidence>
<reference evidence="3" key="1">
    <citation type="submission" date="2021-02" db="EMBL/GenBank/DDBJ databases">
        <authorList>
            <person name="Dougan E. K."/>
            <person name="Rhodes N."/>
            <person name="Thang M."/>
            <person name="Chan C."/>
        </authorList>
    </citation>
    <scope>NUCLEOTIDE SEQUENCE</scope>
</reference>
<feature type="zinc finger region" description="C3H1-type" evidence="1">
    <location>
        <begin position="99"/>
        <end position="121"/>
    </location>
</feature>
<comment type="caution">
    <text evidence="3">The sequence shown here is derived from an EMBL/GenBank/DDBJ whole genome shotgun (WGS) entry which is preliminary data.</text>
</comment>
<dbReference type="PROSITE" id="PS50103">
    <property type="entry name" value="ZF_C3H1"/>
    <property type="match status" value="1"/>
</dbReference>
<dbReference type="EMBL" id="CAJNJA010071166">
    <property type="protein sequence ID" value="CAE7903109.1"/>
    <property type="molecule type" value="Genomic_DNA"/>
</dbReference>
<keyword evidence="1" id="KW-0863">Zinc-finger</keyword>
<keyword evidence="1" id="KW-0479">Metal-binding</keyword>
<accession>A0A813BFU4</accession>
<dbReference type="OrthoDB" id="434420at2759"/>
<keyword evidence="1" id="KW-0862">Zinc</keyword>